<dbReference type="InterPro" id="IPR049278">
    <property type="entry name" value="MS_channel_C"/>
</dbReference>
<evidence type="ECO:0000256" key="2">
    <source>
        <dbReference type="ARBA" id="ARBA00008017"/>
    </source>
</evidence>
<dbReference type="SUPFAM" id="SSF82689">
    <property type="entry name" value="Mechanosensitive channel protein MscS (YggB), C-terminal domain"/>
    <property type="match status" value="1"/>
</dbReference>
<evidence type="ECO:0000256" key="3">
    <source>
        <dbReference type="ARBA" id="ARBA00022475"/>
    </source>
</evidence>
<proteinExistence type="inferred from homology"/>
<keyword evidence="13" id="KW-1185">Reference proteome</keyword>
<dbReference type="SUPFAM" id="SSF50182">
    <property type="entry name" value="Sm-like ribonucleoproteins"/>
    <property type="match status" value="1"/>
</dbReference>
<dbReference type="Gene3D" id="3.30.70.100">
    <property type="match status" value="1"/>
</dbReference>
<evidence type="ECO:0000256" key="5">
    <source>
        <dbReference type="ARBA" id="ARBA00022989"/>
    </source>
</evidence>
<feature type="transmembrane region" description="Helical" evidence="8">
    <location>
        <begin position="148"/>
        <end position="169"/>
    </location>
</feature>
<protein>
    <submittedName>
        <fullName evidence="12">Mechanosensitive ion channel</fullName>
    </submittedName>
</protein>
<evidence type="ECO:0000256" key="7">
    <source>
        <dbReference type="SAM" id="MobiDB-lite"/>
    </source>
</evidence>
<evidence type="ECO:0000313" key="13">
    <source>
        <dbReference type="Proteomes" id="UP001257060"/>
    </source>
</evidence>
<dbReference type="InterPro" id="IPR006686">
    <property type="entry name" value="MscS_channel_CS"/>
</dbReference>
<keyword evidence="6 8" id="KW-0472">Membrane</keyword>
<comment type="similarity">
    <text evidence="2">Belongs to the MscS (TC 1.A.23) family.</text>
</comment>
<reference evidence="12 13" key="1">
    <citation type="submission" date="2022-06" db="EMBL/GenBank/DDBJ databases">
        <title>Halogeometricum sp. a new haloarchaeum isolate from saline soil.</title>
        <authorList>
            <person name="Strakova D."/>
            <person name="Galisteo C."/>
            <person name="Sanchez-Porro C."/>
            <person name="Ventosa A."/>
        </authorList>
    </citation>
    <scope>NUCLEOTIDE SEQUENCE [LARGE SCALE GENOMIC DNA]</scope>
    <source>
        <strain evidence="12 13">S1BR25-6</strain>
    </source>
</reference>
<comment type="subcellular location">
    <subcellularLocation>
        <location evidence="1">Cell membrane</location>
        <topology evidence="1">Multi-pass membrane protein</topology>
    </subcellularLocation>
</comment>
<evidence type="ECO:0000256" key="4">
    <source>
        <dbReference type="ARBA" id="ARBA00022692"/>
    </source>
</evidence>
<dbReference type="Gene3D" id="2.30.30.60">
    <property type="match status" value="1"/>
</dbReference>
<dbReference type="Pfam" id="PF21088">
    <property type="entry name" value="MS_channel_1st"/>
    <property type="match status" value="1"/>
</dbReference>
<feature type="domain" description="Mechanosensitive ion channel MscS C-terminal" evidence="10">
    <location>
        <begin position="266"/>
        <end position="351"/>
    </location>
</feature>
<dbReference type="RefSeq" id="WP_310924090.1">
    <property type="nucleotide sequence ID" value="NZ_JAMQOP010000002.1"/>
</dbReference>
<comment type="caution">
    <text evidence="12">The sequence shown here is derived from an EMBL/GenBank/DDBJ whole genome shotgun (WGS) entry which is preliminary data.</text>
</comment>
<feature type="domain" description="Mechanosensitive ion channel transmembrane helices 2/3" evidence="11">
    <location>
        <begin position="155"/>
        <end position="191"/>
    </location>
</feature>
<feature type="domain" description="Mechanosensitive ion channel MscS" evidence="9">
    <location>
        <begin position="197"/>
        <end position="260"/>
    </location>
</feature>
<feature type="transmembrane region" description="Helical" evidence="8">
    <location>
        <begin position="27"/>
        <end position="46"/>
    </location>
</feature>
<evidence type="ECO:0000256" key="8">
    <source>
        <dbReference type="SAM" id="Phobius"/>
    </source>
</evidence>
<feature type="transmembrane region" description="Helical" evidence="8">
    <location>
        <begin position="107"/>
        <end position="127"/>
    </location>
</feature>
<dbReference type="PANTHER" id="PTHR30221:SF20">
    <property type="entry name" value="SMALL-CONDUCTANCE MECHANOSENSITIVE CHANNEL"/>
    <property type="match status" value="1"/>
</dbReference>
<feature type="compositionally biased region" description="Acidic residues" evidence="7">
    <location>
        <begin position="410"/>
        <end position="425"/>
    </location>
</feature>
<keyword evidence="5 8" id="KW-1133">Transmembrane helix</keyword>
<feature type="transmembrane region" description="Helical" evidence="8">
    <location>
        <begin position="175"/>
        <end position="204"/>
    </location>
</feature>
<dbReference type="PANTHER" id="PTHR30221">
    <property type="entry name" value="SMALL-CONDUCTANCE MECHANOSENSITIVE CHANNEL"/>
    <property type="match status" value="1"/>
</dbReference>
<evidence type="ECO:0000256" key="1">
    <source>
        <dbReference type="ARBA" id="ARBA00004651"/>
    </source>
</evidence>
<dbReference type="InterPro" id="IPR011014">
    <property type="entry name" value="MscS_channel_TM-2"/>
</dbReference>
<evidence type="ECO:0000259" key="10">
    <source>
        <dbReference type="Pfam" id="PF21082"/>
    </source>
</evidence>
<evidence type="ECO:0000256" key="6">
    <source>
        <dbReference type="ARBA" id="ARBA00023136"/>
    </source>
</evidence>
<evidence type="ECO:0000313" key="12">
    <source>
        <dbReference type="EMBL" id="MDS0299229.1"/>
    </source>
</evidence>
<organism evidence="12 13">
    <name type="scientific">Halogeometricum salsisoli</name>
    <dbReference type="NCBI Taxonomy" id="2950536"/>
    <lineage>
        <taxon>Archaea</taxon>
        <taxon>Methanobacteriati</taxon>
        <taxon>Methanobacteriota</taxon>
        <taxon>Stenosarchaea group</taxon>
        <taxon>Halobacteria</taxon>
        <taxon>Halobacteriales</taxon>
        <taxon>Haloferacaceae</taxon>
        <taxon>Halogeometricum</taxon>
    </lineage>
</organism>
<dbReference type="PROSITE" id="PS01246">
    <property type="entry name" value="UPF0003"/>
    <property type="match status" value="1"/>
</dbReference>
<keyword evidence="4 8" id="KW-0812">Transmembrane</keyword>
<gene>
    <name evidence="12" type="ORF">NDI76_10805</name>
</gene>
<dbReference type="Pfam" id="PF00924">
    <property type="entry name" value="MS_channel_2nd"/>
    <property type="match status" value="1"/>
</dbReference>
<evidence type="ECO:0000259" key="11">
    <source>
        <dbReference type="Pfam" id="PF21088"/>
    </source>
</evidence>
<accession>A0ABU2GGD4</accession>
<dbReference type="InterPro" id="IPR045275">
    <property type="entry name" value="MscS_archaea/bacteria_type"/>
</dbReference>
<keyword evidence="3" id="KW-1003">Cell membrane</keyword>
<dbReference type="InterPro" id="IPR010920">
    <property type="entry name" value="LSM_dom_sf"/>
</dbReference>
<sequence>MTPASLLVPLQNGASPLDELASLVPSFAGRVAVTGVIIFLVTALLARGDRVHDSDPEHVPAALWSLAVTLTTMSVTVGGAAVIVGVWGQATQVAEVFEGYSFGYRSFVNLGLSILILVGAYTMTSLVRRLVDEVTEARPAVSQHQREIAYRLAQVFLYVVGVAMVLALWNVDLGGILVGAGFLGIVVGMAARQTLGALLAGFVLMFSRPFEIGDWVEVGDHEGIVTDITIVNTRIQTFDGEYVMVPNDVVSSESLVNRSRKGRLRIEVDVGADYDADPKRASDVALEAVEQLDEPLGVPTPQVVLKRFADSAVVLGVRVWIDRPSARRKWRTQTAVISAIKEAFESEGIKIPYPQRELMGREEENGFVVSGGERAAAPRDPSPAPDSPAATTDGGDGEESAESEGKEEAETPDGEGGDSPDGEES</sequence>
<evidence type="ECO:0000259" key="9">
    <source>
        <dbReference type="Pfam" id="PF00924"/>
    </source>
</evidence>
<dbReference type="Pfam" id="PF21082">
    <property type="entry name" value="MS_channel_3rd"/>
    <property type="match status" value="1"/>
</dbReference>
<dbReference type="InterPro" id="IPR006685">
    <property type="entry name" value="MscS_channel_2nd"/>
</dbReference>
<dbReference type="EMBL" id="JAMQOP010000002">
    <property type="protein sequence ID" value="MDS0299229.1"/>
    <property type="molecule type" value="Genomic_DNA"/>
</dbReference>
<feature type="transmembrane region" description="Helical" evidence="8">
    <location>
        <begin position="58"/>
        <end position="87"/>
    </location>
</feature>
<dbReference type="Proteomes" id="UP001257060">
    <property type="component" value="Unassembled WGS sequence"/>
</dbReference>
<name>A0ABU2GGD4_9EURY</name>
<dbReference type="Gene3D" id="1.10.287.1260">
    <property type="match status" value="1"/>
</dbReference>
<dbReference type="SUPFAM" id="SSF82861">
    <property type="entry name" value="Mechanosensitive channel protein MscS (YggB), transmembrane region"/>
    <property type="match status" value="1"/>
</dbReference>
<dbReference type="InterPro" id="IPR049142">
    <property type="entry name" value="MS_channel_1st"/>
</dbReference>
<dbReference type="InterPro" id="IPR011066">
    <property type="entry name" value="MscS_channel_C_sf"/>
</dbReference>
<dbReference type="InterPro" id="IPR023408">
    <property type="entry name" value="MscS_beta-dom_sf"/>
</dbReference>
<feature type="region of interest" description="Disordered" evidence="7">
    <location>
        <begin position="367"/>
        <end position="425"/>
    </location>
</feature>